<accession>A0ABZ3D7Q7</accession>
<evidence type="ECO:0000313" key="2">
    <source>
        <dbReference type="Proteomes" id="UP001449795"/>
    </source>
</evidence>
<keyword evidence="2" id="KW-1185">Reference proteome</keyword>
<sequence>MMDIAAVDTAIRAERDAGAGGDGLSHGLSLCGAIARRSDPDRFFCALFLPEPVREDAFSVIAFNHESVRALTGMQSWSVAGPMAGLIRLQWWREIIEGAAHPHEVAPGLRAALARAPALRRTLLRILDAREAEAEGLTDWPSWRAAMRGGAGGVQVAIAQRAGLGDPVALQRIEALGAAYGAGGLLRHLDIVLAAGRCPLPDTALQAIGLSREALRNGAPPGLLDPLRVRLREEGRAFLAQALPVRLRRDSRAAALPGVLARRDLARPDGRRAAGRGLGDRLAVMAAMLSGRI</sequence>
<name>A0ABZ3D7Q7_9PROT</name>
<protein>
    <submittedName>
        <fullName evidence="1">Squalene/phytoene synthase family protein</fullName>
    </submittedName>
</protein>
<reference evidence="1 2" key="1">
    <citation type="submission" date="2024-04" db="EMBL/GenBank/DDBJ databases">
        <title>Complete genome sequence of Nguyenibacter vanlangesis HBCM-1154, a strain capable of nitrogen fixation, IAA production, and phosphorus solubilization isolated from sugarcane soil.</title>
        <authorList>
            <person name="MY HANH P."/>
        </authorList>
    </citation>
    <scope>NUCLEOTIDE SEQUENCE [LARGE SCALE GENOMIC DNA]</scope>
    <source>
        <strain evidence="1 2">HBCM 1154</strain>
    </source>
</reference>
<dbReference type="Gene3D" id="1.10.600.10">
    <property type="entry name" value="Farnesyl Diphosphate Synthase"/>
    <property type="match status" value="1"/>
</dbReference>
<dbReference type="Pfam" id="PF00494">
    <property type="entry name" value="SQS_PSY"/>
    <property type="match status" value="1"/>
</dbReference>
<dbReference type="EMBL" id="CP152276">
    <property type="protein sequence ID" value="XAE43599.1"/>
    <property type="molecule type" value="Genomic_DNA"/>
</dbReference>
<dbReference type="InterPro" id="IPR002060">
    <property type="entry name" value="Squ/phyt_synthse"/>
</dbReference>
<organism evidence="1 2">
    <name type="scientific">Nguyenibacter vanlangensis</name>
    <dbReference type="NCBI Taxonomy" id="1216886"/>
    <lineage>
        <taxon>Bacteria</taxon>
        <taxon>Pseudomonadati</taxon>
        <taxon>Pseudomonadota</taxon>
        <taxon>Alphaproteobacteria</taxon>
        <taxon>Acetobacterales</taxon>
        <taxon>Acetobacteraceae</taxon>
        <taxon>Nguyenibacter</taxon>
    </lineage>
</organism>
<dbReference type="Proteomes" id="UP001449795">
    <property type="component" value="Chromosome"/>
</dbReference>
<proteinExistence type="predicted"/>
<dbReference type="SUPFAM" id="SSF48576">
    <property type="entry name" value="Terpenoid synthases"/>
    <property type="match status" value="1"/>
</dbReference>
<evidence type="ECO:0000313" key="1">
    <source>
        <dbReference type="EMBL" id="XAE43599.1"/>
    </source>
</evidence>
<dbReference type="InterPro" id="IPR008949">
    <property type="entry name" value="Isoprenoid_synthase_dom_sf"/>
</dbReference>
<gene>
    <name evidence="1" type="ORF">AAC691_03900</name>
</gene>
<dbReference type="RefSeq" id="WP_342629009.1">
    <property type="nucleotide sequence ID" value="NZ_CP152276.1"/>
</dbReference>